<evidence type="ECO:0000256" key="4">
    <source>
        <dbReference type="ARBA" id="ARBA00022989"/>
    </source>
</evidence>
<comment type="similarity">
    <text evidence="2">Belongs to the DsbD family.</text>
</comment>
<dbReference type="InterPro" id="IPR051790">
    <property type="entry name" value="Cytochrome_c-biogenesis_DsbD"/>
</dbReference>
<dbReference type="PANTHER" id="PTHR31272">
    <property type="entry name" value="CYTOCHROME C-TYPE BIOGENESIS PROTEIN HI_1454-RELATED"/>
    <property type="match status" value="1"/>
</dbReference>
<feature type="transmembrane region" description="Helical" evidence="6">
    <location>
        <begin position="161"/>
        <end position="184"/>
    </location>
</feature>
<feature type="transmembrane region" description="Helical" evidence="6">
    <location>
        <begin position="123"/>
        <end position="149"/>
    </location>
</feature>
<reference evidence="8" key="1">
    <citation type="submission" date="2023-01" db="EMBL/GenBank/DDBJ databases">
        <title>The diversity of Class Acidimicrobiia in South China Sea sediment environments and the proposal of Iamia marina sp. nov., a novel species of the genus Iamia.</title>
        <authorList>
            <person name="He Y."/>
            <person name="Tian X."/>
        </authorList>
    </citation>
    <scope>NUCLEOTIDE SEQUENCE</scope>
    <source>
        <strain evidence="8">DSM 19957</strain>
    </source>
</reference>
<evidence type="ECO:0000256" key="1">
    <source>
        <dbReference type="ARBA" id="ARBA00004141"/>
    </source>
</evidence>
<feature type="transmembrane region" description="Helical" evidence="6">
    <location>
        <begin position="196"/>
        <end position="217"/>
    </location>
</feature>
<keyword evidence="9" id="KW-1185">Reference proteome</keyword>
<evidence type="ECO:0000256" key="5">
    <source>
        <dbReference type="ARBA" id="ARBA00023136"/>
    </source>
</evidence>
<evidence type="ECO:0000259" key="7">
    <source>
        <dbReference type="Pfam" id="PF02683"/>
    </source>
</evidence>
<dbReference type="GO" id="GO:0017004">
    <property type="term" value="P:cytochrome complex assembly"/>
    <property type="evidence" value="ECO:0007669"/>
    <property type="project" value="InterPro"/>
</dbReference>
<comment type="subcellular location">
    <subcellularLocation>
        <location evidence="1">Membrane</location>
        <topology evidence="1">Multi-pass membrane protein</topology>
    </subcellularLocation>
</comment>
<evidence type="ECO:0000256" key="3">
    <source>
        <dbReference type="ARBA" id="ARBA00022692"/>
    </source>
</evidence>
<feature type="transmembrane region" description="Helical" evidence="6">
    <location>
        <begin position="85"/>
        <end position="103"/>
    </location>
</feature>
<accession>A0AAE9YG58</accession>
<name>A0AAE9YG58_9ACTN</name>
<dbReference type="RefSeq" id="WP_272736718.1">
    <property type="nucleotide sequence ID" value="NZ_CP116942.1"/>
</dbReference>
<feature type="transmembrane region" description="Helical" evidence="6">
    <location>
        <begin position="6"/>
        <end position="34"/>
    </location>
</feature>
<dbReference type="KEGG" id="ima:PO878_00480"/>
<evidence type="ECO:0000313" key="8">
    <source>
        <dbReference type="EMBL" id="WCO67196.1"/>
    </source>
</evidence>
<organism evidence="8 9">
    <name type="scientific">Iamia majanohamensis</name>
    <dbReference type="NCBI Taxonomy" id="467976"/>
    <lineage>
        <taxon>Bacteria</taxon>
        <taxon>Bacillati</taxon>
        <taxon>Actinomycetota</taxon>
        <taxon>Acidimicrobiia</taxon>
        <taxon>Acidimicrobiales</taxon>
        <taxon>Iamiaceae</taxon>
        <taxon>Iamia</taxon>
    </lineage>
</organism>
<protein>
    <submittedName>
        <fullName evidence="8">Cytochrome c biogenesis protein CcdA</fullName>
    </submittedName>
</protein>
<sequence>MADARLGLAFTAGMVATVNPCALPMLPAYLGWYISGDEDERSTGAAVARAVVVALCVSFGFVVVFGVLGLLATAASAQVEEVTPWITPVVGLALAGVGLALLLGRDLKLPVPRLDRGGKGRGIATMVLYGMSYAVVSVSCALGIFLAYVSSTFGQSWVTGLTQLAGFAAGFTLVLVALSVSVALARGSLARTARRASAYASRIAGGLLVVTGVYLVWYGYTELRLASGGGSDPVVDRVTGWSADISSAVQSAGGVEVGLVLALFVAVVALVVAVRTNSSRH</sequence>
<feature type="domain" description="Cytochrome C biogenesis protein transmembrane" evidence="7">
    <location>
        <begin position="7"/>
        <end position="182"/>
    </location>
</feature>
<dbReference type="InterPro" id="IPR003834">
    <property type="entry name" value="Cyt_c_assmbl_TM_dom"/>
</dbReference>
<dbReference type="Proteomes" id="UP001216390">
    <property type="component" value="Chromosome"/>
</dbReference>
<evidence type="ECO:0000256" key="6">
    <source>
        <dbReference type="SAM" id="Phobius"/>
    </source>
</evidence>
<dbReference type="PANTHER" id="PTHR31272:SF4">
    <property type="entry name" value="CYTOCHROME C-TYPE BIOGENESIS PROTEIN HI_1454-RELATED"/>
    <property type="match status" value="1"/>
</dbReference>
<feature type="transmembrane region" description="Helical" evidence="6">
    <location>
        <begin position="46"/>
        <end position="73"/>
    </location>
</feature>
<proteinExistence type="inferred from homology"/>
<dbReference type="GO" id="GO:0016020">
    <property type="term" value="C:membrane"/>
    <property type="evidence" value="ECO:0007669"/>
    <property type="project" value="UniProtKB-SubCell"/>
</dbReference>
<dbReference type="Pfam" id="PF02683">
    <property type="entry name" value="DsbD_TM"/>
    <property type="match status" value="1"/>
</dbReference>
<feature type="transmembrane region" description="Helical" evidence="6">
    <location>
        <begin position="257"/>
        <end position="274"/>
    </location>
</feature>
<dbReference type="AlphaFoldDB" id="A0AAE9YG58"/>
<keyword evidence="3 6" id="KW-0812">Transmembrane</keyword>
<dbReference type="EMBL" id="CP116942">
    <property type="protein sequence ID" value="WCO67196.1"/>
    <property type="molecule type" value="Genomic_DNA"/>
</dbReference>
<evidence type="ECO:0000256" key="2">
    <source>
        <dbReference type="ARBA" id="ARBA00006143"/>
    </source>
</evidence>
<evidence type="ECO:0000313" key="9">
    <source>
        <dbReference type="Proteomes" id="UP001216390"/>
    </source>
</evidence>
<keyword evidence="4 6" id="KW-1133">Transmembrane helix</keyword>
<keyword evidence="5 6" id="KW-0472">Membrane</keyword>
<gene>
    <name evidence="8" type="ORF">PO878_00480</name>
</gene>